<dbReference type="Gene3D" id="1.10.10.10">
    <property type="entry name" value="Winged helix-like DNA-binding domain superfamily/Winged helix DNA-binding domain"/>
    <property type="match status" value="1"/>
</dbReference>
<name>A3MXH1_PYRCJ</name>
<proteinExistence type="predicted"/>
<sequence>MKFLRVVLKPCPQTPADAYAHLGFQIQNGKLVHVVATPRGVVHIVSKCEECILYKLLSVGYVKSVELENRRLVVVVGATPAVKKLLKANPHVVKVEAVSHRRLVLTERQRAVLRRVAEGRGLGEVAKELGVTKVAVYKVFKKALEKAALLI</sequence>
<gene>
    <name evidence="1" type="ordered locus">Pcal_1922</name>
</gene>
<accession>A3MXH1</accession>
<dbReference type="eggNOG" id="arCOG07068">
    <property type="taxonomic scope" value="Archaea"/>
</dbReference>
<dbReference type="InterPro" id="IPR036388">
    <property type="entry name" value="WH-like_DNA-bd_sf"/>
</dbReference>
<dbReference type="OrthoDB" id="28285at2157"/>
<keyword evidence="2" id="KW-1185">Reference proteome</keyword>
<reference evidence="1" key="1">
    <citation type="submission" date="2007-02" db="EMBL/GenBank/DDBJ databases">
        <title>Complete sequence of Pyrobaculum calidifontis JCM 11548.</title>
        <authorList>
            <consortium name="US DOE Joint Genome Institute"/>
            <person name="Copeland A."/>
            <person name="Lucas S."/>
            <person name="Lapidus A."/>
            <person name="Barry K."/>
            <person name="Glavina del Rio T."/>
            <person name="Dalin E."/>
            <person name="Tice H."/>
            <person name="Pitluck S."/>
            <person name="Chain P."/>
            <person name="Malfatti S."/>
            <person name="Shin M."/>
            <person name="Vergez L."/>
            <person name="Schmutz J."/>
            <person name="Larimer F."/>
            <person name="Land M."/>
            <person name="Hauser L."/>
            <person name="Kyrpides N."/>
            <person name="Mikhailova N."/>
            <person name="Cozen A.E."/>
            <person name="Fitz-Gibbon S.T."/>
            <person name="House C.H."/>
            <person name="Saltikov C."/>
            <person name="Lowe T.M."/>
            <person name="Richardson P."/>
        </authorList>
    </citation>
    <scope>NUCLEOTIDE SEQUENCE [LARGE SCALE GENOMIC DNA]</scope>
    <source>
        <strain evidence="1">JCM 11548</strain>
    </source>
</reference>
<dbReference type="InterPro" id="IPR013324">
    <property type="entry name" value="RNA_pol_sigma_r3/r4-like"/>
</dbReference>
<evidence type="ECO:0000313" key="2">
    <source>
        <dbReference type="Proteomes" id="UP000001431"/>
    </source>
</evidence>
<dbReference type="RefSeq" id="WP_011850596.1">
    <property type="nucleotide sequence ID" value="NC_009073.1"/>
</dbReference>
<dbReference type="AlphaFoldDB" id="A3MXH1"/>
<dbReference type="EMBL" id="CP000561">
    <property type="protein sequence ID" value="ABO09338.1"/>
    <property type="molecule type" value="Genomic_DNA"/>
</dbReference>
<dbReference type="KEGG" id="pcl:Pcal_1922"/>
<protein>
    <submittedName>
        <fullName evidence="1">Bacterio-opsin activator, HTH domain protein</fullName>
    </submittedName>
</protein>
<dbReference type="SUPFAM" id="SSF88659">
    <property type="entry name" value="Sigma3 and sigma4 domains of RNA polymerase sigma factors"/>
    <property type="match status" value="1"/>
</dbReference>
<evidence type="ECO:0000313" key="1">
    <source>
        <dbReference type="EMBL" id="ABO09338.1"/>
    </source>
</evidence>
<dbReference type="HOGENOM" id="CLU_1727306_0_0_2"/>
<dbReference type="GeneID" id="4909044"/>
<dbReference type="Proteomes" id="UP000001431">
    <property type="component" value="Chromosome"/>
</dbReference>
<organism evidence="1 2">
    <name type="scientific">Pyrobaculum calidifontis (strain DSM 21063 / JCM 11548 / VA1)</name>
    <dbReference type="NCBI Taxonomy" id="410359"/>
    <lineage>
        <taxon>Archaea</taxon>
        <taxon>Thermoproteota</taxon>
        <taxon>Thermoprotei</taxon>
        <taxon>Thermoproteales</taxon>
        <taxon>Thermoproteaceae</taxon>
        <taxon>Pyrobaculum</taxon>
    </lineage>
</organism>